<organism evidence="2 3">
    <name type="scientific">Leptonema illini</name>
    <dbReference type="NCBI Taxonomy" id="183"/>
    <lineage>
        <taxon>Bacteria</taxon>
        <taxon>Pseudomonadati</taxon>
        <taxon>Spirochaetota</taxon>
        <taxon>Spirochaetia</taxon>
        <taxon>Leptospirales</taxon>
        <taxon>Leptospiraceae</taxon>
        <taxon>Leptonema</taxon>
    </lineage>
</organism>
<evidence type="ECO:0000313" key="3">
    <source>
        <dbReference type="Proteomes" id="UP000460298"/>
    </source>
</evidence>
<keyword evidence="1" id="KW-0472">Membrane</keyword>
<evidence type="ECO:0000313" key="2">
    <source>
        <dbReference type="EMBL" id="KAB2935486.1"/>
    </source>
</evidence>
<proteinExistence type="predicted"/>
<name>A0A833H4Y1_9LEPT</name>
<feature type="transmembrane region" description="Helical" evidence="1">
    <location>
        <begin position="20"/>
        <end position="41"/>
    </location>
</feature>
<keyword evidence="1" id="KW-0812">Transmembrane</keyword>
<evidence type="ECO:0000256" key="1">
    <source>
        <dbReference type="SAM" id="Phobius"/>
    </source>
</evidence>
<sequence length="194" mass="20109">MKESKTDLFGILKRNFVRGVGLGAGLLTTGLLAGTAAMSIFSAGEIISADEMNRNFMIAAPEGAVIAFHLSECPEGWAIADGDNGTPDLRGRFIRGVDDAGSGAAGVDPDGVRAIGTIQLDAFQSHVHWRNSSHVTEAVLTGAGGVNVTWGGTGLLGAEQTGEPSTHGAYGGPRVAKETRPVNVALIYCMRKSQ</sequence>
<keyword evidence="1" id="KW-1133">Transmembrane helix</keyword>
<dbReference type="Proteomes" id="UP000460298">
    <property type="component" value="Unassembled WGS sequence"/>
</dbReference>
<dbReference type="EMBL" id="WBUI01000001">
    <property type="protein sequence ID" value="KAB2935486.1"/>
    <property type="molecule type" value="Genomic_DNA"/>
</dbReference>
<protein>
    <submittedName>
        <fullName evidence="2">Tail fiber protein</fullName>
    </submittedName>
</protein>
<dbReference type="SUPFAM" id="SSF88874">
    <property type="entry name" value="Receptor-binding domain of short tail fibre protein gp12"/>
    <property type="match status" value="1"/>
</dbReference>
<comment type="caution">
    <text evidence="2">The sequence shown here is derived from an EMBL/GenBank/DDBJ whole genome shotgun (WGS) entry which is preliminary data.</text>
</comment>
<dbReference type="AlphaFoldDB" id="A0A833H4Y1"/>
<reference evidence="2 3" key="1">
    <citation type="submission" date="2019-10" db="EMBL/GenBank/DDBJ databases">
        <title>Extracellular Electron Transfer in a Candidatus Methanoperedens spp. Enrichment Culture.</title>
        <authorList>
            <person name="Berger S."/>
            <person name="Rangel Shaw D."/>
            <person name="Berben T."/>
            <person name="In 'T Zandt M."/>
            <person name="Frank J."/>
            <person name="Reimann J."/>
            <person name="Jetten M.S.M."/>
            <person name="Welte C.U."/>
        </authorList>
    </citation>
    <scope>NUCLEOTIDE SEQUENCE [LARGE SCALE GENOMIC DNA]</scope>
    <source>
        <strain evidence="2">SB12</strain>
    </source>
</reference>
<gene>
    <name evidence="2" type="ORF">F9K24_01795</name>
</gene>
<accession>A0A833H4Y1</accession>